<sequence length="186" mass="19073">MHIDTWSDGSYKLWQDCCGDGFTLAAMSNRRTTNVTEGNDDSHRWSLAASSTTSSVSSTLSASSTSTITSASLTSSSAPIIPTSASQTALPTVIPSPSQSSSTKNGGLSAGAKGGIGAGVGVGAILFIVLGFIVWKKRKRTGDGSLELPEAHPQPSHSDQYEHGIAGGRAKLEAPKPAWMSSYGGG</sequence>
<dbReference type="GO" id="GO:0071944">
    <property type="term" value="C:cell periphery"/>
    <property type="evidence" value="ECO:0007669"/>
    <property type="project" value="UniProtKB-ARBA"/>
</dbReference>
<dbReference type="EMBL" id="MU004199">
    <property type="protein sequence ID" value="KAF2489399.1"/>
    <property type="molecule type" value="Genomic_DNA"/>
</dbReference>
<feature type="compositionally biased region" description="Polar residues" evidence="5">
    <location>
        <begin position="88"/>
        <end position="105"/>
    </location>
</feature>
<reference evidence="7" key="1">
    <citation type="journal article" date="2020" name="Stud. Mycol.">
        <title>101 Dothideomycetes genomes: a test case for predicting lifestyles and emergence of pathogens.</title>
        <authorList>
            <person name="Haridas S."/>
            <person name="Albert R."/>
            <person name="Binder M."/>
            <person name="Bloem J."/>
            <person name="Labutti K."/>
            <person name="Salamov A."/>
            <person name="Andreopoulos B."/>
            <person name="Baker S."/>
            <person name="Barry K."/>
            <person name="Bills G."/>
            <person name="Bluhm B."/>
            <person name="Cannon C."/>
            <person name="Castanera R."/>
            <person name="Culley D."/>
            <person name="Daum C."/>
            <person name="Ezra D."/>
            <person name="Gonzalez J."/>
            <person name="Henrissat B."/>
            <person name="Kuo A."/>
            <person name="Liang C."/>
            <person name="Lipzen A."/>
            <person name="Lutzoni F."/>
            <person name="Magnuson J."/>
            <person name="Mondo S."/>
            <person name="Nolan M."/>
            <person name="Ohm R."/>
            <person name="Pangilinan J."/>
            <person name="Park H.-J."/>
            <person name="Ramirez L."/>
            <person name="Alfaro M."/>
            <person name="Sun H."/>
            <person name="Tritt A."/>
            <person name="Yoshinaga Y."/>
            <person name="Zwiers L.-H."/>
            <person name="Turgeon B."/>
            <person name="Goodwin S."/>
            <person name="Spatafora J."/>
            <person name="Crous P."/>
            <person name="Grigoriev I."/>
        </authorList>
    </citation>
    <scope>NUCLEOTIDE SEQUENCE</scope>
    <source>
        <strain evidence="7">CBS 269.34</strain>
    </source>
</reference>
<dbReference type="InterPro" id="IPR051694">
    <property type="entry name" value="Immunoregulatory_rcpt-like"/>
</dbReference>
<dbReference type="AlphaFoldDB" id="A0A6A6QBE2"/>
<dbReference type="GO" id="GO:0016020">
    <property type="term" value="C:membrane"/>
    <property type="evidence" value="ECO:0007669"/>
    <property type="project" value="UniProtKB-SubCell"/>
</dbReference>
<keyword evidence="3 6" id="KW-1133">Transmembrane helix</keyword>
<evidence type="ECO:0000256" key="2">
    <source>
        <dbReference type="ARBA" id="ARBA00022692"/>
    </source>
</evidence>
<evidence type="ECO:0000313" key="8">
    <source>
        <dbReference type="Proteomes" id="UP000799750"/>
    </source>
</evidence>
<name>A0A6A6QBE2_9PEZI</name>
<comment type="subcellular location">
    <subcellularLocation>
        <location evidence="1">Membrane</location>
        <topology evidence="1">Single-pass membrane protein</topology>
    </subcellularLocation>
</comment>
<organism evidence="7 8">
    <name type="scientific">Lophium mytilinum</name>
    <dbReference type="NCBI Taxonomy" id="390894"/>
    <lineage>
        <taxon>Eukaryota</taxon>
        <taxon>Fungi</taxon>
        <taxon>Dikarya</taxon>
        <taxon>Ascomycota</taxon>
        <taxon>Pezizomycotina</taxon>
        <taxon>Dothideomycetes</taxon>
        <taxon>Pleosporomycetidae</taxon>
        <taxon>Mytilinidiales</taxon>
        <taxon>Mytilinidiaceae</taxon>
        <taxon>Lophium</taxon>
    </lineage>
</organism>
<feature type="transmembrane region" description="Helical" evidence="6">
    <location>
        <begin position="116"/>
        <end position="135"/>
    </location>
</feature>
<evidence type="ECO:0000256" key="3">
    <source>
        <dbReference type="ARBA" id="ARBA00022989"/>
    </source>
</evidence>
<proteinExistence type="predicted"/>
<gene>
    <name evidence="7" type="ORF">BU16DRAFT_181055</name>
</gene>
<dbReference type="Proteomes" id="UP000799750">
    <property type="component" value="Unassembled WGS sequence"/>
</dbReference>
<keyword evidence="4 6" id="KW-0472">Membrane</keyword>
<feature type="region of interest" description="Disordered" evidence="5">
    <location>
        <begin position="88"/>
        <end position="108"/>
    </location>
</feature>
<protein>
    <recommendedName>
        <fullName evidence="9">Mid2 domain-containing protein</fullName>
    </recommendedName>
</protein>
<dbReference type="PANTHER" id="PTHR15549">
    <property type="entry name" value="PAIRED IMMUNOGLOBULIN-LIKE TYPE 2 RECEPTOR"/>
    <property type="match status" value="1"/>
</dbReference>
<evidence type="ECO:0000256" key="5">
    <source>
        <dbReference type="SAM" id="MobiDB-lite"/>
    </source>
</evidence>
<evidence type="ECO:0000256" key="1">
    <source>
        <dbReference type="ARBA" id="ARBA00004167"/>
    </source>
</evidence>
<keyword evidence="2 6" id="KW-0812">Transmembrane</keyword>
<accession>A0A6A6QBE2</accession>
<evidence type="ECO:0000313" key="7">
    <source>
        <dbReference type="EMBL" id="KAF2489399.1"/>
    </source>
</evidence>
<evidence type="ECO:0000256" key="4">
    <source>
        <dbReference type="ARBA" id="ARBA00023136"/>
    </source>
</evidence>
<dbReference type="PANTHER" id="PTHR15549:SF26">
    <property type="entry name" value="AXIAL BUDDING PATTERN PROTEIN 2-RELATED"/>
    <property type="match status" value="1"/>
</dbReference>
<keyword evidence="8" id="KW-1185">Reference proteome</keyword>
<evidence type="ECO:0008006" key="9">
    <source>
        <dbReference type="Google" id="ProtNLM"/>
    </source>
</evidence>
<evidence type="ECO:0000256" key="6">
    <source>
        <dbReference type="SAM" id="Phobius"/>
    </source>
</evidence>